<evidence type="ECO:0000313" key="3">
    <source>
        <dbReference type="Proteomes" id="UP000184130"/>
    </source>
</evidence>
<dbReference type="Proteomes" id="UP000184130">
    <property type="component" value="Unassembled WGS sequence"/>
</dbReference>
<protein>
    <submittedName>
        <fullName evidence="2">HEPN domain-containing protein</fullName>
    </submittedName>
</protein>
<evidence type="ECO:0000259" key="1">
    <source>
        <dbReference type="PROSITE" id="PS50910"/>
    </source>
</evidence>
<proteinExistence type="predicted"/>
<dbReference type="Gene3D" id="1.20.120.330">
    <property type="entry name" value="Nucleotidyltransferases domain 2"/>
    <property type="match status" value="1"/>
</dbReference>
<accession>A0A1M6UY41</accession>
<reference evidence="2 3" key="1">
    <citation type="submission" date="2016-11" db="EMBL/GenBank/DDBJ databases">
        <authorList>
            <person name="Jaros S."/>
            <person name="Januszkiewicz K."/>
            <person name="Wedrychowicz H."/>
        </authorList>
    </citation>
    <scope>NUCLEOTIDE SEQUENCE [LARGE SCALE GENOMIC DNA]</scope>
    <source>
        <strain evidence="2 3">KHT3</strain>
    </source>
</reference>
<dbReference type="PROSITE" id="PS50910">
    <property type="entry name" value="HEPN"/>
    <property type="match status" value="1"/>
</dbReference>
<dbReference type="SUPFAM" id="SSF81593">
    <property type="entry name" value="Nucleotidyltransferase substrate binding subunit/domain"/>
    <property type="match status" value="1"/>
</dbReference>
<dbReference type="SMART" id="SM00748">
    <property type="entry name" value="HEPN"/>
    <property type="match status" value="1"/>
</dbReference>
<feature type="domain" description="HEPN" evidence="1">
    <location>
        <begin position="11"/>
        <end position="122"/>
    </location>
</feature>
<dbReference type="RefSeq" id="WP_073208118.1">
    <property type="nucleotide sequence ID" value="NZ_FRBD01000011.1"/>
</dbReference>
<dbReference type="EMBL" id="FRBD01000011">
    <property type="protein sequence ID" value="SHK74074.1"/>
    <property type="molecule type" value="Genomic_DNA"/>
</dbReference>
<dbReference type="InterPro" id="IPR007842">
    <property type="entry name" value="HEPN_dom"/>
</dbReference>
<gene>
    <name evidence="2" type="ORF">SAMN05216463_1117</name>
</gene>
<dbReference type="OrthoDB" id="9808176at2"/>
<dbReference type="AlphaFoldDB" id="A0A1M6UY41"/>
<organism evidence="2 3">
    <name type="scientific">Xylanibacter ruminicola</name>
    <name type="common">Prevotella ruminicola</name>
    <dbReference type="NCBI Taxonomy" id="839"/>
    <lineage>
        <taxon>Bacteria</taxon>
        <taxon>Pseudomonadati</taxon>
        <taxon>Bacteroidota</taxon>
        <taxon>Bacteroidia</taxon>
        <taxon>Bacteroidales</taxon>
        <taxon>Prevotellaceae</taxon>
        <taxon>Xylanibacter</taxon>
    </lineage>
</organism>
<evidence type="ECO:0000313" key="2">
    <source>
        <dbReference type="EMBL" id="SHK74074.1"/>
    </source>
</evidence>
<sequence length="135" mass="16054">MTRDEQVQYWLDIANYDLDTAEAMHQTGRWLYVAFMCHQVIEKTLKAYWCATQPTDPPYTHSHQRLATGCGLYDLMNDDQRDFLDTITNYNIEARYPEDKEELARTLTPQTCRHIIDETKQMQQWIEEHLPATRP</sequence>
<name>A0A1M6UY41_XYLRU</name>
<dbReference type="Pfam" id="PF05168">
    <property type="entry name" value="HEPN"/>
    <property type="match status" value="1"/>
</dbReference>